<dbReference type="PANTHER" id="PTHR30213:SF0">
    <property type="entry name" value="UPF0761 MEMBRANE PROTEIN YIHY"/>
    <property type="match status" value="1"/>
</dbReference>
<evidence type="ECO:0000256" key="4">
    <source>
        <dbReference type="ARBA" id="ARBA00022989"/>
    </source>
</evidence>
<evidence type="ECO:0000256" key="5">
    <source>
        <dbReference type="ARBA" id="ARBA00023136"/>
    </source>
</evidence>
<gene>
    <name evidence="8" type="ORF">KS4_26640</name>
</gene>
<feature type="region of interest" description="Disordered" evidence="6">
    <location>
        <begin position="105"/>
        <end position="162"/>
    </location>
</feature>
<proteinExistence type="predicted"/>
<dbReference type="OrthoDB" id="9808671at2"/>
<organism evidence="8 9">
    <name type="scientific">Poriferisphaera corsica</name>
    <dbReference type="NCBI Taxonomy" id="2528020"/>
    <lineage>
        <taxon>Bacteria</taxon>
        <taxon>Pseudomonadati</taxon>
        <taxon>Planctomycetota</taxon>
        <taxon>Phycisphaerae</taxon>
        <taxon>Phycisphaerales</taxon>
        <taxon>Phycisphaeraceae</taxon>
        <taxon>Poriferisphaera</taxon>
    </lineage>
</organism>
<feature type="transmembrane region" description="Helical" evidence="7">
    <location>
        <begin position="330"/>
        <end position="357"/>
    </location>
</feature>
<dbReference type="GO" id="GO:0005886">
    <property type="term" value="C:plasma membrane"/>
    <property type="evidence" value="ECO:0007669"/>
    <property type="project" value="UniProtKB-SubCell"/>
</dbReference>
<evidence type="ECO:0000256" key="2">
    <source>
        <dbReference type="ARBA" id="ARBA00022475"/>
    </source>
</evidence>
<keyword evidence="4 7" id="KW-1133">Transmembrane helix</keyword>
<accession>A0A517YWJ0</accession>
<dbReference type="InterPro" id="IPR017039">
    <property type="entry name" value="Virul_fac_BrkB"/>
</dbReference>
<reference evidence="8 9" key="1">
    <citation type="submission" date="2019-02" db="EMBL/GenBank/DDBJ databases">
        <title>Deep-cultivation of Planctomycetes and their phenomic and genomic characterization uncovers novel biology.</title>
        <authorList>
            <person name="Wiegand S."/>
            <person name="Jogler M."/>
            <person name="Boedeker C."/>
            <person name="Pinto D."/>
            <person name="Vollmers J."/>
            <person name="Rivas-Marin E."/>
            <person name="Kohn T."/>
            <person name="Peeters S.H."/>
            <person name="Heuer A."/>
            <person name="Rast P."/>
            <person name="Oberbeckmann S."/>
            <person name="Bunk B."/>
            <person name="Jeske O."/>
            <person name="Meyerdierks A."/>
            <person name="Storesund J.E."/>
            <person name="Kallscheuer N."/>
            <person name="Luecker S."/>
            <person name="Lage O.M."/>
            <person name="Pohl T."/>
            <person name="Merkel B.J."/>
            <person name="Hornburger P."/>
            <person name="Mueller R.-W."/>
            <person name="Bruemmer F."/>
            <person name="Labrenz M."/>
            <person name="Spormann A.M."/>
            <person name="Op den Camp H."/>
            <person name="Overmann J."/>
            <person name="Amann R."/>
            <person name="Jetten M.S.M."/>
            <person name="Mascher T."/>
            <person name="Medema M.H."/>
            <person name="Devos D.P."/>
            <person name="Kaster A.-K."/>
            <person name="Ovreas L."/>
            <person name="Rohde M."/>
            <person name="Galperin M.Y."/>
            <person name="Jogler C."/>
        </authorList>
    </citation>
    <scope>NUCLEOTIDE SEQUENCE [LARGE SCALE GENOMIC DNA]</scope>
    <source>
        <strain evidence="8 9">KS4</strain>
    </source>
</reference>
<dbReference type="PANTHER" id="PTHR30213">
    <property type="entry name" value="INNER MEMBRANE PROTEIN YHJD"/>
    <property type="match status" value="1"/>
</dbReference>
<comment type="subcellular location">
    <subcellularLocation>
        <location evidence="1">Cell membrane</location>
        <topology evidence="1">Multi-pass membrane protein</topology>
    </subcellularLocation>
</comment>
<dbReference type="Gene3D" id="1.10.10.10">
    <property type="entry name" value="Winged helix-like DNA-binding domain superfamily/Winged helix DNA-binding domain"/>
    <property type="match status" value="1"/>
</dbReference>
<dbReference type="AlphaFoldDB" id="A0A517YWJ0"/>
<feature type="transmembrane region" description="Helical" evidence="7">
    <location>
        <begin position="184"/>
        <end position="206"/>
    </location>
</feature>
<evidence type="ECO:0000313" key="8">
    <source>
        <dbReference type="EMBL" id="QDU34593.1"/>
    </source>
</evidence>
<dbReference type="Pfam" id="PF03631">
    <property type="entry name" value="Virul_fac_BrkB"/>
    <property type="match status" value="1"/>
</dbReference>
<evidence type="ECO:0000256" key="1">
    <source>
        <dbReference type="ARBA" id="ARBA00004651"/>
    </source>
</evidence>
<dbReference type="KEGG" id="pcor:KS4_26640"/>
<evidence type="ECO:0000256" key="7">
    <source>
        <dbReference type="SAM" id="Phobius"/>
    </source>
</evidence>
<dbReference type="RefSeq" id="WP_145078649.1">
    <property type="nucleotide sequence ID" value="NZ_CP036425.1"/>
</dbReference>
<keyword evidence="5 7" id="KW-0472">Membrane</keyword>
<dbReference type="InterPro" id="IPR036388">
    <property type="entry name" value="WH-like_DNA-bd_sf"/>
</dbReference>
<dbReference type="Proteomes" id="UP000317369">
    <property type="component" value="Chromosome"/>
</dbReference>
<evidence type="ECO:0000256" key="3">
    <source>
        <dbReference type="ARBA" id="ARBA00022692"/>
    </source>
</evidence>
<feature type="compositionally biased region" description="Low complexity" evidence="6">
    <location>
        <begin position="136"/>
        <end position="162"/>
    </location>
</feature>
<feature type="transmembrane region" description="Helical" evidence="7">
    <location>
        <begin position="292"/>
        <end position="310"/>
    </location>
</feature>
<feature type="transmembrane region" description="Helical" evidence="7">
    <location>
        <begin position="51"/>
        <end position="74"/>
    </location>
</feature>
<keyword evidence="2" id="KW-1003">Cell membrane</keyword>
<keyword evidence="9" id="KW-1185">Reference proteome</keyword>
<dbReference type="EMBL" id="CP036425">
    <property type="protein sequence ID" value="QDU34593.1"/>
    <property type="molecule type" value="Genomic_DNA"/>
</dbReference>
<feature type="transmembrane region" description="Helical" evidence="7">
    <location>
        <begin position="263"/>
        <end position="285"/>
    </location>
</feature>
<evidence type="ECO:0000313" key="9">
    <source>
        <dbReference type="Proteomes" id="UP000317369"/>
    </source>
</evidence>
<name>A0A517YWJ0_9BACT</name>
<dbReference type="NCBIfam" id="TIGR00765">
    <property type="entry name" value="yihY_not_rbn"/>
    <property type="match status" value="1"/>
</dbReference>
<feature type="transmembrane region" description="Helical" evidence="7">
    <location>
        <begin position="227"/>
        <end position="251"/>
    </location>
</feature>
<keyword evidence="3 7" id="KW-0812">Transmembrane</keyword>
<sequence length="509" mass="55823">MPNLTNILTAIKRILSTPVDELSRAQLHLRNTIDLVFFCGRKMKEDRATQMAAALTYRTIFSLVPLTVLALLIFKAFGGFAALGDNTQEGIYNYLGIDFATQTHTPPDKTAASQDVNQTQHLDTAPSPPSNQPLHTSSTNAPPPLTTTTTTTTTTTQTAPSNQTQQTVVTFFENLDDQVSDINLAGFGAIGIAVLIWGAVSLLVTAERSFNTIYQCPAGRSWHMRITIYWAIITLGPVLLFISFFAATQALDFANSIPGLSTLFSLLSTFTALITTWLLLLILYMLMPNTRVAFRPALIGSLVAATLWELGKSGFRLYVTKALSAASLNVALYGSLGLILIFLLWIYITWLIIVFGLEITSTLQLLPGQRLKNHQQQSDANAVLSTEHLLLFLAATAHNFCHAEPTTAQSLAQSLSLSARSIQQLADFLITHHLIHRLDTSDTSVRAFSLAKPPQDIPLSHIIDLAHEQTTSRLKDTPDFPTSRYLNKLIKAQKSATHSQTLADIIAHK</sequence>
<protein>
    <submittedName>
        <fullName evidence="8">Uncharacterized protein</fullName>
    </submittedName>
</protein>
<feature type="compositionally biased region" description="Polar residues" evidence="6">
    <location>
        <begin position="105"/>
        <end position="122"/>
    </location>
</feature>
<evidence type="ECO:0000256" key="6">
    <source>
        <dbReference type="SAM" id="MobiDB-lite"/>
    </source>
</evidence>